<name>A0AAW9RJE2_9HYPH</name>
<dbReference type="PANTHER" id="PTHR41532:SF1">
    <property type="entry name" value="FIXS PROTEIN"/>
    <property type="match status" value="1"/>
</dbReference>
<protein>
    <submittedName>
        <fullName evidence="3">Cbb3-type cytochrome oxidase assembly protein CcoS</fullName>
    </submittedName>
</protein>
<dbReference type="RefSeq" id="WP_340328114.1">
    <property type="nucleotide sequence ID" value="NZ_JAZHOF010000001.1"/>
</dbReference>
<keyword evidence="2" id="KW-1133">Transmembrane helix</keyword>
<dbReference type="Pfam" id="PF03597">
    <property type="entry name" value="FixS"/>
    <property type="match status" value="1"/>
</dbReference>
<evidence type="ECO:0000256" key="1">
    <source>
        <dbReference type="SAM" id="MobiDB-lite"/>
    </source>
</evidence>
<comment type="caution">
    <text evidence="3">The sequence shown here is derived from an EMBL/GenBank/DDBJ whole genome shotgun (WGS) entry which is preliminary data.</text>
</comment>
<gene>
    <name evidence="3" type="primary">ccoS</name>
    <name evidence="3" type="ORF">V3328_02795</name>
</gene>
<sequence length="67" mass="7531">MTVLAWLIPIALAMGAVALLAFIWSMRTGQYDDLDGAAERVLLAQKEDWPLTEPSDQSARKNDNERR</sequence>
<feature type="compositionally biased region" description="Basic and acidic residues" evidence="1">
    <location>
        <begin position="58"/>
        <end position="67"/>
    </location>
</feature>
<dbReference type="NCBIfam" id="TIGR00847">
    <property type="entry name" value="ccoS"/>
    <property type="match status" value="1"/>
</dbReference>
<dbReference type="AlphaFoldDB" id="A0AAW9RJE2"/>
<evidence type="ECO:0000256" key="2">
    <source>
        <dbReference type="SAM" id="Phobius"/>
    </source>
</evidence>
<dbReference type="EMBL" id="JAZHOF010000001">
    <property type="protein sequence ID" value="MEJ8570383.1"/>
    <property type="molecule type" value="Genomic_DNA"/>
</dbReference>
<evidence type="ECO:0000313" key="4">
    <source>
        <dbReference type="Proteomes" id="UP001378188"/>
    </source>
</evidence>
<feature type="region of interest" description="Disordered" evidence="1">
    <location>
        <begin position="48"/>
        <end position="67"/>
    </location>
</feature>
<proteinExistence type="predicted"/>
<dbReference type="InterPro" id="IPR004714">
    <property type="entry name" value="Cyt_oxidase_maturation_cbb3"/>
</dbReference>
<dbReference type="Proteomes" id="UP001378188">
    <property type="component" value="Unassembled WGS sequence"/>
</dbReference>
<keyword evidence="2" id="KW-0472">Membrane</keyword>
<evidence type="ECO:0000313" key="3">
    <source>
        <dbReference type="EMBL" id="MEJ8570383.1"/>
    </source>
</evidence>
<keyword evidence="2" id="KW-0812">Transmembrane</keyword>
<dbReference type="PANTHER" id="PTHR41532">
    <property type="entry name" value="FIXS PROTEIN"/>
    <property type="match status" value="1"/>
</dbReference>
<feature type="transmembrane region" description="Helical" evidence="2">
    <location>
        <begin position="6"/>
        <end position="24"/>
    </location>
</feature>
<organism evidence="3 4">
    <name type="scientific">Microbaculum marinum</name>
    <dbReference type="NCBI Taxonomy" id="1764581"/>
    <lineage>
        <taxon>Bacteria</taxon>
        <taxon>Pseudomonadati</taxon>
        <taxon>Pseudomonadota</taxon>
        <taxon>Alphaproteobacteria</taxon>
        <taxon>Hyphomicrobiales</taxon>
        <taxon>Tepidamorphaceae</taxon>
        <taxon>Microbaculum</taxon>
    </lineage>
</organism>
<accession>A0AAW9RJE2</accession>
<keyword evidence="4" id="KW-1185">Reference proteome</keyword>
<reference evidence="3 4" key="1">
    <citation type="submission" date="2024-02" db="EMBL/GenBank/DDBJ databases">
        <title>Genome analysis and characterization of Microbaculum marinisediminis sp. nov., isolated from marine sediment.</title>
        <authorList>
            <person name="Du Z.-J."/>
            <person name="Ye Y.-Q."/>
            <person name="Zhang Z.-R."/>
            <person name="Yuan S.-M."/>
            <person name="Zhang X.-Y."/>
        </authorList>
    </citation>
    <scope>NUCLEOTIDE SEQUENCE [LARGE SCALE GENOMIC DNA]</scope>
    <source>
        <strain evidence="3 4">SDUM1044001</strain>
    </source>
</reference>